<feature type="transmembrane region" description="Helical" evidence="1">
    <location>
        <begin position="84"/>
        <end position="113"/>
    </location>
</feature>
<proteinExistence type="predicted"/>
<keyword evidence="1" id="KW-0472">Membrane</keyword>
<gene>
    <name evidence="3" type="ORF">APZ00_11110</name>
</gene>
<protein>
    <recommendedName>
        <fullName evidence="2">DUF1468 domain-containing protein</fullName>
    </recommendedName>
</protein>
<dbReference type="KEGG" id="pphr:APZ00_11110"/>
<keyword evidence="1" id="KW-1133">Transmembrane helix</keyword>
<dbReference type="Pfam" id="PF07331">
    <property type="entry name" value="TctB"/>
    <property type="match status" value="1"/>
</dbReference>
<dbReference type="RefSeq" id="WP_058898921.1">
    <property type="nucleotide sequence ID" value="NZ_CP013068.1"/>
</dbReference>
<dbReference type="Proteomes" id="UP000064921">
    <property type="component" value="Chromosome"/>
</dbReference>
<dbReference type="AlphaFoldDB" id="A0A0U3N8D8"/>
<feature type="domain" description="DUF1468" evidence="2">
    <location>
        <begin position="10"/>
        <end position="150"/>
    </location>
</feature>
<name>A0A0U3N8D8_9HYPH</name>
<accession>A0A0U3N8D8</accession>
<organism evidence="3 4">
    <name type="scientific">Pannonibacter phragmitetus</name>
    <dbReference type="NCBI Taxonomy" id="121719"/>
    <lineage>
        <taxon>Bacteria</taxon>
        <taxon>Pseudomonadati</taxon>
        <taxon>Pseudomonadota</taxon>
        <taxon>Alphaproteobacteria</taxon>
        <taxon>Hyphomicrobiales</taxon>
        <taxon>Stappiaceae</taxon>
        <taxon>Pannonibacter</taxon>
    </lineage>
</organism>
<evidence type="ECO:0000256" key="1">
    <source>
        <dbReference type="SAM" id="Phobius"/>
    </source>
</evidence>
<keyword evidence="1" id="KW-0812">Transmembrane</keyword>
<dbReference type="EMBL" id="CP013068">
    <property type="protein sequence ID" value="ALV27547.1"/>
    <property type="molecule type" value="Genomic_DNA"/>
</dbReference>
<evidence type="ECO:0000313" key="4">
    <source>
        <dbReference type="Proteomes" id="UP000064921"/>
    </source>
</evidence>
<feature type="transmembrane region" description="Helical" evidence="1">
    <location>
        <begin position="125"/>
        <end position="154"/>
    </location>
</feature>
<sequence>MIQNDRADLVSGLLIACAGVAVTVYAAGNYPLGTLRRMGPGMFPTGLGVTLALLGLVLAFNSWRSLCAVSGGARMPVRFELRTAFLCVAGVVAFALLLRPLGLVPAVLAVVGISALSDRRNTLRAIAALVLFLSVLAVLIFKLGLGMTFPLFAWNWS</sequence>
<evidence type="ECO:0000259" key="2">
    <source>
        <dbReference type="Pfam" id="PF07331"/>
    </source>
</evidence>
<dbReference type="STRING" id="121719.APZ00_11110"/>
<keyword evidence="4" id="KW-1185">Reference proteome</keyword>
<feature type="transmembrane region" description="Helical" evidence="1">
    <location>
        <begin position="42"/>
        <end position="63"/>
    </location>
</feature>
<evidence type="ECO:0000313" key="3">
    <source>
        <dbReference type="EMBL" id="ALV27547.1"/>
    </source>
</evidence>
<dbReference type="InterPro" id="IPR009936">
    <property type="entry name" value="DUF1468"/>
</dbReference>
<reference evidence="3 4" key="1">
    <citation type="submission" date="2015-10" db="EMBL/GenBank/DDBJ databases">
        <title>The world's first case of liver abscess caused by Pannonibacter phragmitetus.</title>
        <authorList>
            <person name="Ming D."/>
            <person name="Wang M."/>
            <person name="Zhou Y."/>
            <person name="Jiang T."/>
            <person name="Hu S."/>
        </authorList>
    </citation>
    <scope>NUCLEOTIDE SEQUENCE [LARGE SCALE GENOMIC DNA]</scope>
    <source>
        <strain evidence="3 4">31801</strain>
    </source>
</reference>